<name>A0ABY4D5T1_9BACT</name>
<organism evidence="1 2">
    <name type="scientific">Hymenobacter tibetensis</name>
    <dbReference type="NCBI Taxonomy" id="497967"/>
    <lineage>
        <taxon>Bacteria</taxon>
        <taxon>Pseudomonadati</taxon>
        <taxon>Bacteroidota</taxon>
        <taxon>Cytophagia</taxon>
        <taxon>Cytophagales</taxon>
        <taxon>Hymenobacteraceae</taxon>
        <taxon>Hymenobacter</taxon>
    </lineage>
</organism>
<protein>
    <submittedName>
        <fullName evidence="1">Uncharacterized protein</fullName>
    </submittedName>
</protein>
<sequence length="143" mass="16844">MEKEQLTMQLRDLVKYSKEVARLQKALNSIEPFDLSTVGDKGLLNIDDITKAEAYEDRVEMAKEALRVAKETYDKQATRFIVDLPLIISDLIRYQKFVLHAQWVTQDSFRTKYGPYAAYIDNKELIVEEFKNFEELEFAFHNR</sequence>
<geneLocation type="plasmid" evidence="1 2">
    <name>unnamed6</name>
</geneLocation>
<accession>A0ABY4D5T1</accession>
<reference evidence="1 2" key="1">
    <citation type="submission" date="2022-03" db="EMBL/GenBank/DDBJ databases">
        <title>Hymenobactersp. isolated from the air.</title>
        <authorList>
            <person name="Won M."/>
            <person name="Kwon S.-W."/>
        </authorList>
    </citation>
    <scope>NUCLEOTIDE SEQUENCE [LARGE SCALE GENOMIC DNA]</scope>
    <source>
        <strain evidence="1 2">KACC 21982</strain>
        <plasmid evidence="1 2">unnamed6</plasmid>
    </source>
</reference>
<gene>
    <name evidence="1" type="ORF">MTX78_25125</name>
</gene>
<evidence type="ECO:0000313" key="1">
    <source>
        <dbReference type="EMBL" id="UOG77692.1"/>
    </source>
</evidence>
<dbReference type="Proteomes" id="UP000831113">
    <property type="component" value="Plasmid unnamed6"/>
</dbReference>
<dbReference type="RefSeq" id="WP_243803554.1">
    <property type="nucleotide sequence ID" value="NZ_CP094675.1"/>
</dbReference>
<dbReference type="EMBL" id="CP094675">
    <property type="protein sequence ID" value="UOG77692.1"/>
    <property type="molecule type" value="Genomic_DNA"/>
</dbReference>
<proteinExistence type="predicted"/>
<evidence type="ECO:0000313" key="2">
    <source>
        <dbReference type="Proteomes" id="UP000831113"/>
    </source>
</evidence>
<keyword evidence="2" id="KW-1185">Reference proteome</keyword>
<keyword evidence="1" id="KW-0614">Plasmid</keyword>